<protein>
    <recommendedName>
        <fullName evidence="3">PRC-barrel domain containing protein</fullName>
    </recommendedName>
</protein>
<dbReference type="Proteomes" id="UP000774570">
    <property type="component" value="Unassembled WGS sequence"/>
</dbReference>
<dbReference type="RefSeq" id="WP_220170099.1">
    <property type="nucleotide sequence ID" value="NZ_JAIBOA010000027.1"/>
</dbReference>
<organism evidence="1 2">
    <name type="scientific">Actinomadura parmotrematis</name>
    <dbReference type="NCBI Taxonomy" id="2864039"/>
    <lineage>
        <taxon>Bacteria</taxon>
        <taxon>Bacillati</taxon>
        <taxon>Actinomycetota</taxon>
        <taxon>Actinomycetes</taxon>
        <taxon>Streptosporangiales</taxon>
        <taxon>Thermomonosporaceae</taxon>
        <taxon>Actinomadura</taxon>
    </lineage>
</organism>
<evidence type="ECO:0000313" key="1">
    <source>
        <dbReference type="EMBL" id="MBW8486860.1"/>
    </source>
</evidence>
<comment type="caution">
    <text evidence="1">The sequence shown here is derived from an EMBL/GenBank/DDBJ whole genome shotgun (WGS) entry which is preliminary data.</text>
</comment>
<evidence type="ECO:0008006" key="3">
    <source>
        <dbReference type="Google" id="ProtNLM"/>
    </source>
</evidence>
<reference evidence="1 2" key="1">
    <citation type="submission" date="2021-07" db="EMBL/GenBank/DDBJ databases">
        <title>Actinomadura sp. PM05-2 isolated from lichen.</title>
        <authorList>
            <person name="Somphong A."/>
            <person name="Phongsopitanun W."/>
            <person name="Tanasupawat S."/>
            <person name="Peongsungnone V."/>
        </authorList>
    </citation>
    <scope>NUCLEOTIDE SEQUENCE [LARGE SCALE GENOMIC DNA]</scope>
    <source>
        <strain evidence="1 2">PM05-2</strain>
    </source>
</reference>
<name>A0ABS7G2C1_9ACTN</name>
<proteinExistence type="predicted"/>
<accession>A0ABS7G2C1</accession>
<keyword evidence="2" id="KW-1185">Reference proteome</keyword>
<sequence>MRLADLIDALVLDGAGDLAGRVTDVRLVETADGLVVDGLVVSPKRRGRLLAWDHRPVERPRILGAIARAGSRRARWVPWDAVASHEPPGRLGDLGTVRLDRASADLVPLADAQREWA</sequence>
<gene>
    <name evidence="1" type="ORF">K1Y72_31135</name>
</gene>
<evidence type="ECO:0000313" key="2">
    <source>
        <dbReference type="Proteomes" id="UP000774570"/>
    </source>
</evidence>
<dbReference type="EMBL" id="JAIBOA010000027">
    <property type="protein sequence ID" value="MBW8486860.1"/>
    <property type="molecule type" value="Genomic_DNA"/>
</dbReference>